<dbReference type="OrthoDB" id="6782434at2759"/>
<keyword evidence="3" id="KW-1185">Reference proteome</keyword>
<dbReference type="Proteomes" id="UP000518266">
    <property type="component" value="Unassembled WGS sequence"/>
</dbReference>
<dbReference type="EMBL" id="JAAKFY010000006">
    <property type="protein sequence ID" value="KAF3855622.1"/>
    <property type="molecule type" value="Genomic_DNA"/>
</dbReference>
<gene>
    <name evidence="2" type="ORF">F7725_016345</name>
</gene>
<evidence type="ECO:0000313" key="2">
    <source>
        <dbReference type="EMBL" id="KAF3855622.1"/>
    </source>
</evidence>
<evidence type="ECO:0000313" key="3">
    <source>
        <dbReference type="Proteomes" id="UP000518266"/>
    </source>
</evidence>
<dbReference type="AlphaFoldDB" id="A0A7J5Z1C9"/>
<evidence type="ECO:0000256" key="1">
    <source>
        <dbReference type="SAM" id="MobiDB-lite"/>
    </source>
</evidence>
<name>A0A7J5Z1C9_DISMA</name>
<accession>A0A7J5Z1C9</accession>
<proteinExistence type="predicted"/>
<feature type="compositionally biased region" description="Basic and acidic residues" evidence="1">
    <location>
        <begin position="252"/>
        <end position="267"/>
    </location>
</feature>
<organism evidence="2 3">
    <name type="scientific">Dissostichus mawsoni</name>
    <name type="common">Antarctic cod</name>
    <dbReference type="NCBI Taxonomy" id="36200"/>
    <lineage>
        <taxon>Eukaryota</taxon>
        <taxon>Metazoa</taxon>
        <taxon>Chordata</taxon>
        <taxon>Craniata</taxon>
        <taxon>Vertebrata</taxon>
        <taxon>Euteleostomi</taxon>
        <taxon>Actinopterygii</taxon>
        <taxon>Neopterygii</taxon>
        <taxon>Teleostei</taxon>
        <taxon>Neoteleostei</taxon>
        <taxon>Acanthomorphata</taxon>
        <taxon>Eupercaria</taxon>
        <taxon>Perciformes</taxon>
        <taxon>Notothenioidei</taxon>
        <taxon>Nototheniidae</taxon>
        <taxon>Dissostichus</taxon>
    </lineage>
</organism>
<feature type="region of interest" description="Disordered" evidence="1">
    <location>
        <begin position="242"/>
        <end position="267"/>
    </location>
</feature>
<feature type="compositionally biased region" description="Low complexity" evidence="1">
    <location>
        <begin position="1"/>
        <end position="21"/>
    </location>
</feature>
<sequence>MLPKGQVRSGSGQGQVRVRSGSGSGQGQMLGFPLPGSAGRSPGGRAGRERSCLEVECVRREGRVVQRQFEVVRVHVLVERSHDGTGVVGVLQTQRMTQLVHRHQEQVITCRQRRGGVKDVCPPAIKMFDIAAMKPVSQAALNYLEEWYDFTDNNYQKNVASLALKSKFTFSHLCDAVEVLQIRGKLDMDELYDEYCVTLPRQQDVVERRAPVVEKWSTLLQGTNTPSVSRLITAACLQQRQKTKRFKSKWGGVEEKEERKDEGENPA</sequence>
<reference evidence="2 3" key="1">
    <citation type="submission" date="2020-03" db="EMBL/GenBank/DDBJ databases">
        <title>Dissostichus mawsoni Genome sequencing and assembly.</title>
        <authorList>
            <person name="Park H."/>
        </authorList>
    </citation>
    <scope>NUCLEOTIDE SEQUENCE [LARGE SCALE GENOMIC DNA]</scope>
    <source>
        <strain evidence="2">DM0001</strain>
        <tissue evidence="2">Muscle</tissue>
    </source>
</reference>
<feature type="region of interest" description="Disordered" evidence="1">
    <location>
        <begin position="1"/>
        <end position="47"/>
    </location>
</feature>
<protein>
    <submittedName>
        <fullName evidence="2">Uncharacterized protein</fullName>
    </submittedName>
</protein>
<comment type="caution">
    <text evidence="2">The sequence shown here is derived from an EMBL/GenBank/DDBJ whole genome shotgun (WGS) entry which is preliminary data.</text>
</comment>